<name>A0A4S8QVV8_9HELO</name>
<evidence type="ECO:0000313" key="3">
    <source>
        <dbReference type="EMBL" id="THV49100.1"/>
    </source>
</evidence>
<keyword evidence="4" id="KW-1185">Reference proteome</keyword>
<evidence type="ECO:0000256" key="1">
    <source>
        <dbReference type="SAM" id="MobiDB-lite"/>
    </source>
</evidence>
<gene>
    <name evidence="3" type="ORF">BGAL_0211g00070</name>
</gene>
<proteinExistence type="predicted"/>
<feature type="transmembrane region" description="Helical" evidence="2">
    <location>
        <begin position="24"/>
        <end position="50"/>
    </location>
</feature>
<keyword evidence="2" id="KW-0472">Membrane</keyword>
<keyword evidence="2" id="KW-1133">Transmembrane helix</keyword>
<dbReference type="EMBL" id="PQXL01000211">
    <property type="protein sequence ID" value="THV49100.1"/>
    <property type="molecule type" value="Genomic_DNA"/>
</dbReference>
<accession>A0A4S8QVV8</accession>
<comment type="caution">
    <text evidence="3">The sequence shown here is derived from an EMBL/GenBank/DDBJ whole genome shotgun (WGS) entry which is preliminary data.</text>
</comment>
<keyword evidence="2" id="KW-0812">Transmembrane</keyword>
<dbReference type="OrthoDB" id="3463446at2759"/>
<organism evidence="3 4">
    <name type="scientific">Botrytis galanthina</name>
    <dbReference type="NCBI Taxonomy" id="278940"/>
    <lineage>
        <taxon>Eukaryota</taxon>
        <taxon>Fungi</taxon>
        <taxon>Dikarya</taxon>
        <taxon>Ascomycota</taxon>
        <taxon>Pezizomycotina</taxon>
        <taxon>Leotiomycetes</taxon>
        <taxon>Helotiales</taxon>
        <taxon>Sclerotiniaceae</taxon>
        <taxon>Botrytis</taxon>
    </lineage>
</organism>
<feature type="region of interest" description="Disordered" evidence="1">
    <location>
        <begin position="1"/>
        <end position="21"/>
    </location>
</feature>
<evidence type="ECO:0000313" key="4">
    <source>
        <dbReference type="Proteomes" id="UP000308671"/>
    </source>
</evidence>
<dbReference type="Proteomes" id="UP000308671">
    <property type="component" value="Unassembled WGS sequence"/>
</dbReference>
<evidence type="ECO:0000256" key="2">
    <source>
        <dbReference type="SAM" id="Phobius"/>
    </source>
</evidence>
<reference evidence="3 4" key="1">
    <citation type="submission" date="2017-12" db="EMBL/GenBank/DDBJ databases">
        <title>Comparative genomics of Botrytis spp.</title>
        <authorList>
            <person name="Valero-Jimenez C.A."/>
            <person name="Tapia P."/>
            <person name="Veloso J."/>
            <person name="Silva-Moreno E."/>
            <person name="Staats M."/>
            <person name="Valdes J.H."/>
            <person name="Van Kan J.A.L."/>
        </authorList>
    </citation>
    <scope>NUCLEOTIDE SEQUENCE [LARGE SCALE GENOMIC DNA]</scope>
    <source>
        <strain evidence="3 4">MUCL435</strain>
    </source>
</reference>
<dbReference type="AlphaFoldDB" id="A0A4S8QVV8"/>
<sequence length="219" mass="24620">MSNPPTTKYFTGHKSKSTSRNPRCLSTALLPTSITMLFQAFILFICLFVSDSSSVPHPYNSGVLTPPTDDAKSTEIAVRDLSTKDVLCWYGTVPPTLNSCTYVYEILQDQEGFNFYVCDRNLDANAKLLVQLNLGYNIDTKIDTRQTPLLHNISVRITNDAKSNYPSSVWYKTWFVLPTITSKAPDGRMIGWQSFDNCERTLVSKLYSNRGIASGLHLR</sequence>
<protein>
    <submittedName>
        <fullName evidence="3">Uncharacterized protein</fullName>
    </submittedName>
</protein>